<feature type="transmembrane region" description="Helical" evidence="1">
    <location>
        <begin position="41"/>
        <end position="61"/>
    </location>
</feature>
<evidence type="ECO:0000256" key="1">
    <source>
        <dbReference type="SAM" id="Phobius"/>
    </source>
</evidence>
<organism evidence="3 4">
    <name type="scientific">Mesorhizobium mediterraneum</name>
    <dbReference type="NCBI Taxonomy" id="43617"/>
    <lineage>
        <taxon>Bacteria</taxon>
        <taxon>Pseudomonadati</taxon>
        <taxon>Pseudomonadota</taxon>
        <taxon>Alphaproteobacteria</taxon>
        <taxon>Hyphomicrobiales</taxon>
        <taxon>Phyllobacteriaceae</taxon>
        <taxon>Mesorhizobium</taxon>
    </lineage>
</organism>
<dbReference type="Pfam" id="PF04955">
    <property type="entry name" value="HupE_UreJ"/>
    <property type="match status" value="1"/>
</dbReference>
<keyword evidence="1" id="KW-0472">Membrane</keyword>
<feature type="transmembrane region" description="Helical" evidence="1">
    <location>
        <begin position="117"/>
        <end position="134"/>
    </location>
</feature>
<dbReference type="PIRSF" id="PIRSF016919">
    <property type="entry name" value="HupE_UreJ"/>
    <property type="match status" value="1"/>
</dbReference>
<dbReference type="AlphaFoldDB" id="A0AB36RC64"/>
<dbReference type="RefSeq" id="WP_095485085.1">
    <property type="nucleotide sequence ID" value="NZ_CP088151.1"/>
</dbReference>
<feature type="signal peptide" evidence="2">
    <location>
        <begin position="1"/>
        <end position="25"/>
    </location>
</feature>
<comment type="caution">
    <text evidence="3">The sequence shown here is derived from an EMBL/GenBank/DDBJ whole genome shotgun (WGS) entry which is preliminary data.</text>
</comment>
<accession>A0AB36RC64</accession>
<name>A0AB36RC64_9HYPH</name>
<dbReference type="InterPro" id="IPR007038">
    <property type="entry name" value="HupE_UreJ"/>
</dbReference>
<keyword evidence="1" id="KW-1133">Transmembrane helix</keyword>
<evidence type="ECO:0000313" key="3">
    <source>
        <dbReference type="EMBL" id="PAQ02478.1"/>
    </source>
</evidence>
<feature type="chain" id="PRO_5044202465" evidence="2">
    <location>
        <begin position="26"/>
        <end position="197"/>
    </location>
</feature>
<dbReference type="EMBL" id="NPKI01000015">
    <property type="protein sequence ID" value="PAQ02478.1"/>
    <property type="molecule type" value="Genomic_DNA"/>
</dbReference>
<proteinExistence type="predicted"/>
<feature type="transmembrane region" description="Helical" evidence="1">
    <location>
        <begin position="68"/>
        <end position="87"/>
    </location>
</feature>
<evidence type="ECO:0000256" key="2">
    <source>
        <dbReference type="SAM" id="SignalP"/>
    </source>
</evidence>
<reference evidence="4" key="1">
    <citation type="submission" date="2017-08" db="EMBL/GenBank/DDBJ databases">
        <title>Mesorhizobium wenxinae sp. nov., a novel rhizobial species isolated from root nodules of chickpea (Cicer arietinum L.).</title>
        <authorList>
            <person name="Zhang J."/>
        </authorList>
    </citation>
    <scope>NUCLEOTIDE SEQUENCE [LARGE SCALE GENOMIC DNA]</scope>
    <source>
        <strain evidence="4">USDA 3392</strain>
    </source>
</reference>
<gene>
    <name evidence="3" type="ORF">CIT25_11270</name>
</gene>
<keyword evidence="4" id="KW-1185">Reference proteome</keyword>
<feature type="transmembrane region" description="Helical" evidence="1">
    <location>
        <begin position="146"/>
        <end position="170"/>
    </location>
</feature>
<keyword evidence="2" id="KW-0732">Signal</keyword>
<keyword evidence="1" id="KW-0812">Transmembrane</keyword>
<dbReference type="Proteomes" id="UP000216215">
    <property type="component" value="Unassembled WGS sequence"/>
</dbReference>
<evidence type="ECO:0000313" key="4">
    <source>
        <dbReference type="Proteomes" id="UP000216215"/>
    </source>
</evidence>
<feature type="transmembrane region" description="Helical" evidence="1">
    <location>
        <begin position="177"/>
        <end position="196"/>
    </location>
</feature>
<sequence length="197" mass="19405">MVPATIKRTSLSAVLLLAAAMPAYAHVGICTTSSWSAGFMHPLSGLDHLTVMIAVGLWAALKGGKAVVAWPLAFVAVMLAGDALGMLQVPLPFIEPGILASVVALGLLVALAVDLPVSAGVAIIGLFALFHGHAHGTEVPENASGLGYMAGFAVATALLHAAGLVAGLGLGIRFPGLARAAGGACAAVGAGLAFGVL</sequence>
<protein>
    <submittedName>
        <fullName evidence="3">Protein hupE</fullName>
    </submittedName>
</protein>